<dbReference type="SMART" id="SM01274">
    <property type="entry name" value="malic"/>
    <property type="match status" value="1"/>
</dbReference>
<feature type="binding site" evidence="6">
    <location>
        <position position="166"/>
    </location>
    <ligand>
        <name>a divalent metal cation</name>
        <dbReference type="ChEBI" id="CHEBI:60240"/>
    </ligand>
</feature>
<dbReference type="InterPro" id="IPR037062">
    <property type="entry name" value="Malic_N_dom_sf"/>
</dbReference>
<evidence type="ECO:0000256" key="1">
    <source>
        <dbReference type="ARBA" id="ARBA00001936"/>
    </source>
</evidence>
<dbReference type="EMBL" id="MFJR01000014">
    <property type="protein sequence ID" value="OGG26082.1"/>
    <property type="molecule type" value="Genomic_DNA"/>
</dbReference>
<dbReference type="CDD" id="cd05311">
    <property type="entry name" value="NAD_bind_2_malic_enz"/>
    <property type="match status" value="1"/>
</dbReference>
<dbReference type="InterPro" id="IPR051674">
    <property type="entry name" value="Malate_Decarboxylase"/>
</dbReference>
<feature type="binding site" evidence="6">
    <location>
        <position position="141"/>
    </location>
    <ligand>
        <name>a divalent metal cation</name>
        <dbReference type="ChEBI" id="CHEBI:60240"/>
    </ligand>
</feature>
<evidence type="ECO:0000256" key="6">
    <source>
        <dbReference type="PIRSR" id="PIRSR000106-3"/>
    </source>
</evidence>
<dbReference type="GO" id="GO:0051287">
    <property type="term" value="F:NAD binding"/>
    <property type="evidence" value="ECO:0007669"/>
    <property type="project" value="InterPro"/>
</dbReference>
<protein>
    <submittedName>
        <fullName evidence="9">Malate dehydrogenase</fullName>
    </submittedName>
</protein>
<reference evidence="9 10" key="1">
    <citation type="journal article" date="2016" name="Nat. Commun.">
        <title>Thousands of microbial genomes shed light on interconnected biogeochemical processes in an aquifer system.</title>
        <authorList>
            <person name="Anantharaman K."/>
            <person name="Brown C.T."/>
            <person name="Hug L.A."/>
            <person name="Sharon I."/>
            <person name="Castelle C.J."/>
            <person name="Probst A.J."/>
            <person name="Thomas B.C."/>
            <person name="Singh A."/>
            <person name="Wilkins M.J."/>
            <person name="Karaoz U."/>
            <person name="Brodie E.L."/>
            <person name="Williams K.H."/>
            <person name="Hubbard S.S."/>
            <person name="Banfield J.F."/>
        </authorList>
    </citation>
    <scope>NUCLEOTIDE SEQUENCE [LARGE SCALE GENOMIC DNA]</scope>
</reference>
<evidence type="ECO:0000256" key="2">
    <source>
        <dbReference type="ARBA" id="ARBA00022723"/>
    </source>
</evidence>
<keyword evidence="3" id="KW-0560">Oxidoreductase</keyword>
<dbReference type="PANTHER" id="PTHR43237">
    <property type="entry name" value="NADP-DEPENDENT MALIC ENZYME"/>
    <property type="match status" value="1"/>
</dbReference>
<dbReference type="Gene3D" id="3.40.50.720">
    <property type="entry name" value="NAD(P)-binding Rossmann-like Domain"/>
    <property type="match status" value="1"/>
</dbReference>
<dbReference type="InterPro" id="IPR012301">
    <property type="entry name" value="Malic_N_dom"/>
</dbReference>
<dbReference type="GO" id="GO:0004470">
    <property type="term" value="F:malic enzyme activity"/>
    <property type="evidence" value="ECO:0007669"/>
    <property type="project" value="InterPro"/>
</dbReference>
<gene>
    <name evidence="9" type="ORF">A2960_05775</name>
</gene>
<dbReference type="FunFam" id="3.40.50.10380:FF:000003">
    <property type="entry name" value="NADP-dependent malic enzyme"/>
    <property type="match status" value="1"/>
</dbReference>
<evidence type="ECO:0000256" key="5">
    <source>
        <dbReference type="PIRSR" id="PIRSR000106-2"/>
    </source>
</evidence>
<feature type="domain" description="Malic enzyme N-terminal" evidence="8">
    <location>
        <begin position="21"/>
        <end position="155"/>
    </location>
</feature>
<dbReference type="InterPro" id="IPR012302">
    <property type="entry name" value="Malic_NAD-bd"/>
</dbReference>
<evidence type="ECO:0000313" key="10">
    <source>
        <dbReference type="Proteomes" id="UP000176609"/>
    </source>
</evidence>
<evidence type="ECO:0000313" key="9">
    <source>
        <dbReference type="EMBL" id="OGG26082.1"/>
    </source>
</evidence>
<comment type="cofactor">
    <cofactor evidence="6">
        <name>Mg(2+)</name>
        <dbReference type="ChEBI" id="CHEBI:18420"/>
    </cofactor>
    <cofactor evidence="6">
        <name>Mn(2+)</name>
        <dbReference type="ChEBI" id="CHEBI:29035"/>
    </cofactor>
    <text evidence="6">Divalent metal cations. Prefers magnesium or manganese.</text>
</comment>
<dbReference type="PANTHER" id="PTHR43237:SF4">
    <property type="entry name" value="NADP-DEPENDENT MALIC ENZYME"/>
    <property type="match status" value="1"/>
</dbReference>
<evidence type="ECO:0000256" key="4">
    <source>
        <dbReference type="PIRSR" id="PIRSR000106-1"/>
    </source>
</evidence>
<dbReference type="Pfam" id="PF00390">
    <property type="entry name" value="malic"/>
    <property type="match status" value="1"/>
</dbReference>
<dbReference type="FunFam" id="3.40.50.720:FF:000095">
    <property type="entry name" value="NADP-dependent malic enzyme"/>
    <property type="match status" value="1"/>
</dbReference>
<evidence type="ECO:0000256" key="3">
    <source>
        <dbReference type="ARBA" id="ARBA00023002"/>
    </source>
</evidence>
<name>A0A1F6ANJ7_9BACT</name>
<dbReference type="SUPFAM" id="SSF53223">
    <property type="entry name" value="Aminoacid dehydrogenase-like, N-terminal domain"/>
    <property type="match status" value="1"/>
</dbReference>
<dbReference type="Gene3D" id="3.40.50.10380">
    <property type="entry name" value="Malic enzyme, N-terminal domain"/>
    <property type="match status" value="1"/>
</dbReference>
<dbReference type="SMART" id="SM00919">
    <property type="entry name" value="Malic_M"/>
    <property type="match status" value="1"/>
</dbReference>
<comment type="cofactor">
    <cofactor evidence="1">
        <name>Mn(2+)</name>
        <dbReference type="ChEBI" id="CHEBI:29035"/>
    </cofactor>
</comment>
<feature type="active site" description="Proton donor" evidence="4">
    <location>
        <position position="42"/>
    </location>
</feature>
<keyword evidence="2 6" id="KW-0479">Metal-binding</keyword>
<comment type="caution">
    <text evidence="9">The sequence shown here is derived from an EMBL/GenBank/DDBJ whole genome shotgun (WGS) entry which is preliminary data.</text>
</comment>
<dbReference type="SUPFAM" id="SSF51735">
    <property type="entry name" value="NAD(P)-binding Rossmann-fold domains"/>
    <property type="match status" value="1"/>
</dbReference>
<dbReference type="InterPro" id="IPR045213">
    <property type="entry name" value="Malic_NAD-bd_bact_type"/>
</dbReference>
<dbReference type="Proteomes" id="UP000176609">
    <property type="component" value="Unassembled WGS sequence"/>
</dbReference>
<proteinExistence type="predicted"/>
<feature type="binding site" evidence="6">
    <location>
        <position position="140"/>
    </location>
    <ligand>
        <name>a divalent metal cation</name>
        <dbReference type="ChEBI" id="CHEBI:60240"/>
    </ligand>
</feature>
<organism evidence="9 10">
    <name type="scientific">Candidatus Gottesmanbacteria bacterium RIFCSPLOWO2_01_FULL_39_12b</name>
    <dbReference type="NCBI Taxonomy" id="1798388"/>
    <lineage>
        <taxon>Bacteria</taxon>
        <taxon>Candidatus Gottesmaniibacteriota</taxon>
    </lineage>
</organism>
<dbReference type="InterPro" id="IPR036291">
    <property type="entry name" value="NAD(P)-bd_dom_sf"/>
</dbReference>
<dbReference type="AlphaFoldDB" id="A0A1F6ANJ7"/>
<dbReference type="InterPro" id="IPR046346">
    <property type="entry name" value="Aminoacid_DH-like_N_sf"/>
</dbReference>
<dbReference type="GO" id="GO:0046872">
    <property type="term" value="F:metal ion binding"/>
    <property type="evidence" value="ECO:0007669"/>
    <property type="project" value="UniProtKB-KW"/>
</dbReference>
<sequence>MTRYMKDLKQRALNYHEKPPPGKLSVNSSKNCDTQEELSLAYTPGVAFPSLEIQKDPEKSYDYTIRGNTVGVITDGTAVLGLGNIGPLASIPVMEGKCVLLKKFAGINGIPLVINVNGSCINFINIVSSLEDNFGAINLEDIKAPECFEIEEELSKRLSIPVFHDDQHGTAVISLAGIKSSIDVVGKKIEEVIIVINGAGAAGIACARLYTAGGVRKGNIILVDTNGVIYKGRIKGMNKYKEEYAARTSKRTLEDAMAGADIFVGVSAPNILTGKMIKSMGKKPIIFALANPNPEIMPDQANRFGAAIVATGRSDFNNQINNVLGFPGIFRGTLDSRAKKINLEMKLAAVAALYDLSKERIPDDIRRVLSKAYPKDAKAGLFKKNVPLCEQFIIPKPFDPRVVSKVAKYVMKAAIEI</sequence>
<dbReference type="Pfam" id="PF03949">
    <property type="entry name" value="Malic_M"/>
    <property type="match status" value="1"/>
</dbReference>
<feature type="binding site" evidence="5">
    <location>
        <position position="291"/>
    </location>
    <ligand>
        <name>(S)-malate</name>
        <dbReference type="ChEBI" id="CHEBI:15589"/>
    </ligand>
</feature>
<feature type="active site" description="Proton acceptor" evidence="4">
    <location>
        <position position="97"/>
    </location>
</feature>
<feature type="binding site" evidence="5">
    <location>
        <position position="321"/>
    </location>
    <ligand>
        <name>(S)-malate</name>
        <dbReference type="ChEBI" id="CHEBI:15589"/>
    </ligand>
</feature>
<evidence type="ECO:0000259" key="7">
    <source>
        <dbReference type="SMART" id="SM00919"/>
    </source>
</evidence>
<dbReference type="GO" id="GO:0016616">
    <property type="term" value="F:oxidoreductase activity, acting on the CH-OH group of donors, NAD or NADP as acceptor"/>
    <property type="evidence" value="ECO:0007669"/>
    <property type="project" value="InterPro"/>
</dbReference>
<accession>A0A1F6ANJ7</accession>
<feature type="domain" description="Malic enzyme NAD-binding" evidence="7">
    <location>
        <begin position="167"/>
        <end position="415"/>
    </location>
</feature>
<evidence type="ECO:0000259" key="8">
    <source>
        <dbReference type="SMART" id="SM01274"/>
    </source>
</evidence>